<dbReference type="PANTHER" id="PTHR31339:SF9">
    <property type="entry name" value="PLASMIN AND FIBRONECTIN-BINDING PROTEIN A"/>
    <property type="match status" value="1"/>
</dbReference>
<proteinExistence type="predicted"/>
<feature type="domain" description="Rhamnogalacturonase A/B/Epimerase-like pectate lyase" evidence="2">
    <location>
        <begin position="157"/>
        <end position="382"/>
    </location>
</feature>
<dbReference type="EMBL" id="BPQB01000046">
    <property type="protein sequence ID" value="GJE95166.1"/>
    <property type="molecule type" value="Genomic_DNA"/>
</dbReference>
<keyword evidence="4" id="KW-1185">Reference proteome</keyword>
<dbReference type="AlphaFoldDB" id="A0A9P3GHS2"/>
<dbReference type="InterPro" id="IPR024535">
    <property type="entry name" value="RHGA/B-epi-like_pectate_lyase"/>
</dbReference>
<evidence type="ECO:0000313" key="3">
    <source>
        <dbReference type="EMBL" id="GJE95166.1"/>
    </source>
</evidence>
<dbReference type="InterPro" id="IPR012334">
    <property type="entry name" value="Pectin_lyas_fold"/>
</dbReference>
<dbReference type="InterPro" id="IPR051801">
    <property type="entry name" value="GH28_Enzymes"/>
</dbReference>
<evidence type="ECO:0000256" key="1">
    <source>
        <dbReference type="SAM" id="MobiDB-lite"/>
    </source>
</evidence>
<reference evidence="3 4" key="1">
    <citation type="submission" date="2021-08" db="EMBL/GenBank/DDBJ databases">
        <title>Draft Genome Sequence of Phanerochaete sordida strain YK-624.</title>
        <authorList>
            <person name="Mori T."/>
            <person name="Dohra H."/>
            <person name="Suzuki T."/>
            <person name="Kawagishi H."/>
            <person name="Hirai H."/>
        </authorList>
    </citation>
    <scope>NUCLEOTIDE SEQUENCE [LARGE SCALE GENOMIC DNA]</scope>
    <source>
        <strain evidence="3 4">YK-624</strain>
    </source>
</reference>
<dbReference type="SUPFAM" id="SSF51126">
    <property type="entry name" value="Pectin lyase-like"/>
    <property type="match status" value="2"/>
</dbReference>
<accession>A0A9P3GHS2</accession>
<dbReference type="InterPro" id="IPR011050">
    <property type="entry name" value="Pectin_lyase_fold/virulence"/>
</dbReference>
<sequence>MSLEAVTSTHNNSRFSNLARKLKDRLAGRRSMSNPQSRTSLRSPANVSRPLSAAHMRPIFFLTCALCALCWMTLVQDVCFESVRTMALFRMAWSIKPACLRGLLHSQSTLLASALGSTCSSPLGAGTAGPNDPFWLETIKHQGTAPLNSDASTYQVFRNVKDFGAKGDGVTDDTAAINAAISQGARCGLGCQSSTTSPAVVYFPSGTYLVSTPIIALYYTALIGDARNPPKLLASANFNGMAVIDADPYIPNGGGAQYYVNQNNFFRSVRNFVIDLTRMPASASATGLHWQVSQATSLMNIVVDMSTASGNNHQGMFMENGSGGFMGDLVFNGGKFGIWVGNQQFTVRNITVNNANTAVASIWNWGWTFQGVTINNCQIGFDLTTGGTTQASQTVGAIAVIDATVINTPIFIRNSQPSTSLAGSLVLNNVNLQNVPTAVGVVGGQVVLAGGSMTIASWGQGNVYKGTSSSSQFVKANIEGPTKAASLLDGSGRIFGKTHPQYASYAASQFVSVKSQGAKGDGKTDDTTALQNVFNQFAGCKIIFFDAGVYYITNTLKIPAGTQMVGEGWSVIMGGGSAFSNANTPTVMVQAGAPGSSGILEITDIVFSTKGPAPGAIVMEWNVNSPSQGGAGMWDTHFRLGGAAGTNFQSNCPSGSDSTQCTAAFMTLHLTSGSNAYLEGTWLWVADHDLDGSGEQLTIFAGRGLLSESQGPVWLVGTAVEHHTLYQYNLHNAASHYMGLIQTETPYYQPSPAQPTPFSVNTALGDPNLANQPSAWALVVQNSKNILVFGAGLYSFFQNFGQACLTSNSCQDQILNIDSGSTIWVYSLSTLGVTHQLSVGTQAVIPQSQNANGFQSTVTAWTRS</sequence>
<dbReference type="Proteomes" id="UP000703269">
    <property type="component" value="Unassembled WGS sequence"/>
</dbReference>
<evidence type="ECO:0000259" key="2">
    <source>
        <dbReference type="Pfam" id="PF12708"/>
    </source>
</evidence>
<name>A0A9P3GHS2_9APHY</name>
<dbReference type="FunFam" id="2.160.20.10:FF:000049">
    <property type="entry name" value="Putative exo-beta-1,3-glucanase"/>
    <property type="match status" value="1"/>
</dbReference>
<dbReference type="Pfam" id="PF12708">
    <property type="entry name" value="Pect-lyase_RHGA_epim"/>
    <property type="match status" value="2"/>
</dbReference>
<comment type="caution">
    <text evidence="3">The sequence shown here is derived from an EMBL/GenBank/DDBJ whole genome shotgun (WGS) entry which is preliminary data.</text>
</comment>
<feature type="domain" description="Rhamnogalacturonase A/B/Epimerase-like pectate lyase" evidence="2">
    <location>
        <begin position="510"/>
        <end position="579"/>
    </location>
</feature>
<dbReference type="PANTHER" id="PTHR31339">
    <property type="entry name" value="PECTIN LYASE-RELATED"/>
    <property type="match status" value="1"/>
</dbReference>
<gene>
    <name evidence="3" type="ORF">PsYK624_113470</name>
</gene>
<protein>
    <submittedName>
        <fullName evidence="3">Exo-beta-1,3-glucanase</fullName>
    </submittedName>
</protein>
<evidence type="ECO:0000313" key="4">
    <source>
        <dbReference type="Proteomes" id="UP000703269"/>
    </source>
</evidence>
<feature type="region of interest" description="Disordered" evidence="1">
    <location>
        <begin position="26"/>
        <end position="46"/>
    </location>
</feature>
<dbReference type="CDD" id="cd23668">
    <property type="entry name" value="GH55_beta13glucanase-like"/>
    <property type="match status" value="1"/>
</dbReference>
<dbReference type="OrthoDB" id="1046782at2759"/>
<feature type="compositionally biased region" description="Polar residues" evidence="1">
    <location>
        <begin position="31"/>
        <end position="46"/>
    </location>
</feature>
<organism evidence="3 4">
    <name type="scientific">Phanerochaete sordida</name>
    <dbReference type="NCBI Taxonomy" id="48140"/>
    <lineage>
        <taxon>Eukaryota</taxon>
        <taxon>Fungi</taxon>
        <taxon>Dikarya</taxon>
        <taxon>Basidiomycota</taxon>
        <taxon>Agaricomycotina</taxon>
        <taxon>Agaricomycetes</taxon>
        <taxon>Polyporales</taxon>
        <taxon>Phanerochaetaceae</taxon>
        <taxon>Phanerochaete</taxon>
    </lineage>
</organism>
<dbReference type="Gene3D" id="2.160.20.10">
    <property type="entry name" value="Single-stranded right-handed beta-helix, Pectin lyase-like"/>
    <property type="match status" value="2"/>
</dbReference>